<dbReference type="GO" id="GO:0015031">
    <property type="term" value="P:protein transport"/>
    <property type="evidence" value="ECO:0007669"/>
    <property type="project" value="UniProtKB-KW"/>
</dbReference>
<dbReference type="PANTHER" id="PTHR34982">
    <property type="entry name" value="YOP PROTEINS TRANSLOCATION PROTEIN L"/>
    <property type="match status" value="1"/>
</dbReference>
<dbReference type="InterPro" id="IPR051472">
    <property type="entry name" value="T3SS_Stator/FliH"/>
</dbReference>
<keyword evidence="10" id="KW-1185">Reference proteome</keyword>
<evidence type="ECO:0000256" key="2">
    <source>
        <dbReference type="ARBA" id="ARBA00006602"/>
    </source>
</evidence>
<evidence type="ECO:0000313" key="10">
    <source>
        <dbReference type="Proteomes" id="UP000439780"/>
    </source>
</evidence>
<dbReference type="OrthoDB" id="7506803at2"/>
<evidence type="ECO:0000256" key="6">
    <source>
        <dbReference type="ARBA" id="ARBA00022927"/>
    </source>
</evidence>
<evidence type="ECO:0000313" key="9">
    <source>
        <dbReference type="EMBL" id="MXP27651.1"/>
    </source>
</evidence>
<feature type="domain" description="Flagellar assembly protein FliH/Type III secretion system HrpE" evidence="8">
    <location>
        <begin position="67"/>
        <end position="176"/>
    </location>
</feature>
<evidence type="ECO:0000256" key="4">
    <source>
        <dbReference type="ARBA" id="ARBA00022448"/>
    </source>
</evidence>
<name>A0A845AFB3_9SPHN</name>
<reference evidence="9 10" key="1">
    <citation type="submission" date="2019-12" db="EMBL/GenBank/DDBJ databases">
        <title>Genomic-based taxomic classification of the family Erythrobacteraceae.</title>
        <authorList>
            <person name="Xu L."/>
        </authorList>
    </citation>
    <scope>NUCLEOTIDE SEQUENCE [LARGE SCALE GENOMIC DNA]</scope>
    <source>
        <strain evidence="9 10">KEMB 9005-328</strain>
    </source>
</reference>
<keyword evidence="6" id="KW-0653">Protein transport</keyword>
<sequence length="196" mass="21350">MSSWSLLAESPRGFQPDRRFFDVPVEVVEAAPEPDIAEPDPLEDAFERGLAEGEARAQGRCTEEIAQVEARCAKLLAGLESMQKVEADALAERLRQTVLALCEEAVLPLALDPVRLADRARKAAAMLTRAQDERLLRLNPEDAVLVSSHLSSDFTILPDPSLERGGLRIDTPDGGVEDGPALWLQSLHEAFGDEGL</sequence>
<dbReference type="InterPro" id="IPR018035">
    <property type="entry name" value="Flagellar_FliH/T3SS_HrpE"/>
</dbReference>
<dbReference type="AlphaFoldDB" id="A0A845AFB3"/>
<dbReference type="GO" id="GO:0005829">
    <property type="term" value="C:cytosol"/>
    <property type="evidence" value="ECO:0007669"/>
    <property type="project" value="TreeGrafter"/>
</dbReference>
<dbReference type="Proteomes" id="UP000439780">
    <property type="component" value="Unassembled WGS sequence"/>
</dbReference>
<dbReference type="EMBL" id="WTYA01000001">
    <property type="protein sequence ID" value="MXP27651.1"/>
    <property type="molecule type" value="Genomic_DNA"/>
</dbReference>
<comment type="function">
    <text evidence="1">Needed for flagellar regrowth and assembly.</text>
</comment>
<gene>
    <name evidence="9" type="ORF">GRI58_02295</name>
</gene>
<evidence type="ECO:0000256" key="3">
    <source>
        <dbReference type="ARBA" id="ARBA00016507"/>
    </source>
</evidence>
<keyword evidence="4" id="KW-0813">Transport</keyword>
<evidence type="ECO:0000256" key="5">
    <source>
        <dbReference type="ARBA" id="ARBA00022795"/>
    </source>
</evidence>
<dbReference type="Pfam" id="PF02108">
    <property type="entry name" value="FliH"/>
    <property type="match status" value="1"/>
</dbReference>
<comment type="similarity">
    <text evidence="2">Belongs to the FliH family.</text>
</comment>
<organism evidence="9 10">
    <name type="scientific">Qipengyuania algicida</name>
    <dbReference type="NCBI Taxonomy" id="1836209"/>
    <lineage>
        <taxon>Bacteria</taxon>
        <taxon>Pseudomonadati</taxon>
        <taxon>Pseudomonadota</taxon>
        <taxon>Alphaproteobacteria</taxon>
        <taxon>Sphingomonadales</taxon>
        <taxon>Erythrobacteraceae</taxon>
        <taxon>Qipengyuania</taxon>
    </lineage>
</organism>
<protein>
    <recommendedName>
        <fullName evidence="3">Flagellar assembly protein FliH</fullName>
    </recommendedName>
</protein>
<dbReference type="GO" id="GO:0044781">
    <property type="term" value="P:bacterial-type flagellum organization"/>
    <property type="evidence" value="ECO:0007669"/>
    <property type="project" value="UniProtKB-KW"/>
</dbReference>
<comment type="caution">
    <text evidence="9">The sequence shown here is derived from an EMBL/GenBank/DDBJ whole genome shotgun (WGS) entry which is preliminary data.</text>
</comment>
<evidence type="ECO:0000259" key="8">
    <source>
        <dbReference type="Pfam" id="PF02108"/>
    </source>
</evidence>
<proteinExistence type="inferred from homology"/>
<evidence type="ECO:0000256" key="1">
    <source>
        <dbReference type="ARBA" id="ARBA00003041"/>
    </source>
</evidence>
<evidence type="ECO:0000256" key="7">
    <source>
        <dbReference type="ARBA" id="ARBA00023225"/>
    </source>
</evidence>
<dbReference type="RefSeq" id="WP_160751922.1">
    <property type="nucleotide sequence ID" value="NZ_WTYA01000001.1"/>
</dbReference>
<keyword evidence="7" id="KW-1006">Bacterial flagellum protein export</keyword>
<keyword evidence="5" id="KW-1005">Bacterial flagellum biogenesis</keyword>
<accession>A0A845AFB3</accession>
<dbReference type="PANTHER" id="PTHR34982:SF1">
    <property type="entry name" value="FLAGELLAR ASSEMBLY PROTEIN FLIH"/>
    <property type="match status" value="1"/>
</dbReference>